<evidence type="ECO:0000313" key="2">
    <source>
        <dbReference type="EMBL" id="KAK7727302.1"/>
    </source>
</evidence>
<keyword evidence="2" id="KW-0547">Nucleotide-binding</keyword>
<dbReference type="Proteomes" id="UP001430848">
    <property type="component" value="Unassembled WGS sequence"/>
</dbReference>
<comment type="caution">
    <text evidence="2">The sequence shown here is derived from an EMBL/GenBank/DDBJ whole genome shotgun (WGS) entry which is preliminary data.</text>
</comment>
<feature type="compositionally biased region" description="Basic and acidic residues" evidence="1">
    <location>
        <begin position="239"/>
        <end position="249"/>
    </location>
</feature>
<reference evidence="2 3" key="1">
    <citation type="submission" date="2024-02" db="EMBL/GenBank/DDBJ databases">
        <title>De novo assembly and annotation of 12 fungi associated with fruit tree decline syndrome in Ontario, Canada.</title>
        <authorList>
            <person name="Sulman M."/>
            <person name="Ellouze W."/>
            <person name="Ilyukhin E."/>
        </authorList>
    </citation>
    <scope>NUCLEOTIDE SEQUENCE [LARGE SCALE GENOMIC DNA]</scope>
    <source>
        <strain evidence="2 3">M169</strain>
    </source>
</reference>
<feature type="region of interest" description="Disordered" evidence="1">
    <location>
        <begin position="110"/>
        <end position="138"/>
    </location>
</feature>
<protein>
    <submittedName>
        <fullName evidence="2">ATP-dependent DNA helicase MER3</fullName>
    </submittedName>
</protein>
<keyword evidence="2" id="KW-0347">Helicase</keyword>
<keyword evidence="2" id="KW-0067">ATP-binding</keyword>
<gene>
    <name evidence="2" type="primary">HFM1</name>
    <name evidence="2" type="ORF">SLS63_007121</name>
</gene>
<name>A0ABR1P670_DIAER</name>
<feature type="compositionally biased region" description="Polar residues" evidence="1">
    <location>
        <begin position="123"/>
        <end position="133"/>
    </location>
</feature>
<evidence type="ECO:0000256" key="1">
    <source>
        <dbReference type="SAM" id="MobiDB-lite"/>
    </source>
</evidence>
<feature type="region of interest" description="Disordered" evidence="1">
    <location>
        <begin position="230"/>
        <end position="249"/>
    </location>
</feature>
<keyword evidence="3" id="KW-1185">Reference proteome</keyword>
<proteinExistence type="predicted"/>
<sequence>MTRIATELPRTFNSGKQPIARIDAILGFSNTPEKPKWRGKIPSVTFMAETTEGVLAHWWRGSMKKFKEEDEHKLSLQFEVDLSSATTAIICYFACEDIVGTVVTRRLEHGLPPSAFPPRKESTSQLSQTSGKSAASLMDDDIGDNDLLDIAKEGPNQSQTCAVVLEDSYVDFRSPIMNRNREYQVDDRVPKQNDDFASSQDSEKEIVPWQPIQLPNGKFKCNHHCADAGLKNGNGKKAKAAEFEEKIRP</sequence>
<dbReference type="EMBL" id="JAKNSF020000038">
    <property type="protein sequence ID" value="KAK7727302.1"/>
    <property type="molecule type" value="Genomic_DNA"/>
</dbReference>
<evidence type="ECO:0000313" key="3">
    <source>
        <dbReference type="Proteomes" id="UP001430848"/>
    </source>
</evidence>
<organism evidence="2 3">
    <name type="scientific">Diaporthe eres</name>
    <name type="common">Phomopsis oblonga</name>
    <dbReference type="NCBI Taxonomy" id="83184"/>
    <lineage>
        <taxon>Eukaryota</taxon>
        <taxon>Fungi</taxon>
        <taxon>Dikarya</taxon>
        <taxon>Ascomycota</taxon>
        <taxon>Pezizomycotina</taxon>
        <taxon>Sordariomycetes</taxon>
        <taxon>Sordariomycetidae</taxon>
        <taxon>Diaporthales</taxon>
        <taxon>Diaporthaceae</taxon>
        <taxon>Diaporthe</taxon>
        <taxon>Diaporthe eres species complex</taxon>
    </lineage>
</organism>
<dbReference type="GO" id="GO:0004386">
    <property type="term" value="F:helicase activity"/>
    <property type="evidence" value="ECO:0007669"/>
    <property type="project" value="UniProtKB-KW"/>
</dbReference>
<keyword evidence="2" id="KW-0378">Hydrolase</keyword>
<accession>A0ABR1P670</accession>